<keyword evidence="1" id="KW-0479">Metal-binding</keyword>
<dbReference type="GO" id="GO:0003700">
    <property type="term" value="F:DNA-binding transcription factor activity"/>
    <property type="evidence" value="ECO:0007669"/>
    <property type="project" value="TreeGrafter"/>
</dbReference>
<proteinExistence type="predicted"/>
<dbReference type="EMBL" id="LT554228">
    <property type="protein sequence ID" value="SAM03720.1"/>
    <property type="molecule type" value="Genomic_DNA"/>
</dbReference>
<protein>
    <submittedName>
        <fullName evidence="4">Uncharacterized protein</fullName>
    </submittedName>
</protein>
<evidence type="ECO:0000313" key="4">
    <source>
        <dbReference type="EMBL" id="SAM03720.1"/>
    </source>
</evidence>
<sequence length="262" mass="28849">MLGTCHRTPQPGHSIQSNAGQHPGIMKQDLPSTEMVPSSAALDYLNSFNFSLGDLDFGSEMAGLEYGFIGDMVQTTQPPSTTPAASSSTLLTPWNTSTSFSGPMIGTGYPTGYSTSTPLPSSLTPQVPQQPISPTPTSQPFLSPSSSSPPQQRSRQKQKEPHQVIPKQSALPDRPIANQDKPFNYADGFHYLIQYVKEKMNRDDLMRISRALAKFRPSFLVLIMNLTEEDLIFMEKCIQRTLLRDIFDLPSVIVGNFLPILS</sequence>
<gene>
    <name evidence="4" type="primary">ABSGL_09563.1 scaffold 11342</name>
</gene>
<evidence type="ECO:0000256" key="1">
    <source>
        <dbReference type="ARBA" id="ARBA00022723"/>
    </source>
</evidence>
<dbReference type="OrthoDB" id="2538135at2759"/>
<dbReference type="GO" id="GO:0000977">
    <property type="term" value="F:RNA polymerase II transcription regulatory region sequence-specific DNA binding"/>
    <property type="evidence" value="ECO:0007669"/>
    <property type="project" value="TreeGrafter"/>
</dbReference>
<dbReference type="InterPro" id="IPR050335">
    <property type="entry name" value="ERT1_acuK_gluconeogen_tf"/>
</dbReference>
<dbReference type="AlphaFoldDB" id="A0A168Q6T8"/>
<dbReference type="GO" id="GO:0009267">
    <property type="term" value="P:cellular response to starvation"/>
    <property type="evidence" value="ECO:0007669"/>
    <property type="project" value="TreeGrafter"/>
</dbReference>
<dbReference type="Proteomes" id="UP000078561">
    <property type="component" value="Unassembled WGS sequence"/>
</dbReference>
<dbReference type="GO" id="GO:0046872">
    <property type="term" value="F:metal ion binding"/>
    <property type="evidence" value="ECO:0007669"/>
    <property type="project" value="UniProtKB-KW"/>
</dbReference>
<keyword evidence="5" id="KW-1185">Reference proteome</keyword>
<reference evidence="4" key="1">
    <citation type="submission" date="2016-04" db="EMBL/GenBank/DDBJ databases">
        <authorList>
            <person name="Evans L.H."/>
            <person name="Alamgir A."/>
            <person name="Owens N."/>
            <person name="Weber N.D."/>
            <person name="Virtaneva K."/>
            <person name="Barbian K."/>
            <person name="Babar A."/>
            <person name="Rosenke K."/>
        </authorList>
    </citation>
    <scope>NUCLEOTIDE SEQUENCE [LARGE SCALE GENOMIC DNA]</scope>
    <source>
        <strain evidence="4">CBS 101.48</strain>
    </source>
</reference>
<dbReference type="GO" id="GO:0005634">
    <property type="term" value="C:nucleus"/>
    <property type="evidence" value="ECO:0007669"/>
    <property type="project" value="TreeGrafter"/>
</dbReference>
<accession>A0A168Q6T8</accession>
<feature type="region of interest" description="Disordered" evidence="3">
    <location>
        <begin position="1"/>
        <end position="32"/>
    </location>
</feature>
<evidence type="ECO:0000313" key="5">
    <source>
        <dbReference type="Proteomes" id="UP000078561"/>
    </source>
</evidence>
<evidence type="ECO:0000256" key="2">
    <source>
        <dbReference type="ARBA" id="ARBA00023242"/>
    </source>
</evidence>
<feature type="compositionally biased region" description="Polar residues" evidence="3">
    <location>
        <begin position="11"/>
        <end position="20"/>
    </location>
</feature>
<feature type="compositionally biased region" description="Low complexity" evidence="3">
    <location>
        <begin position="109"/>
        <end position="153"/>
    </location>
</feature>
<name>A0A168Q6T8_ABSGL</name>
<dbReference type="PANTHER" id="PTHR47659">
    <property type="entry name" value="ZN(II)2CYS6 TRANSCRIPTION FACTOR (EUROFUNG)-RELATED"/>
    <property type="match status" value="1"/>
</dbReference>
<feature type="region of interest" description="Disordered" evidence="3">
    <location>
        <begin position="109"/>
        <end position="179"/>
    </location>
</feature>
<keyword evidence="2" id="KW-0539">Nucleus</keyword>
<dbReference type="InParanoid" id="A0A168Q6T8"/>
<organism evidence="4">
    <name type="scientific">Absidia glauca</name>
    <name type="common">Pin mould</name>
    <dbReference type="NCBI Taxonomy" id="4829"/>
    <lineage>
        <taxon>Eukaryota</taxon>
        <taxon>Fungi</taxon>
        <taxon>Fungi incertae sedis</taxon>
        <taxon>Mucoromycota</taxon>
        <taxon>Mucoromycotina</taxon>
        <taxon>Mucoromycetes</taxon>
        <taxon>Mucorales</taxon>
        <taxon>Cunninghamellaceae</taxon>
        <taxon>Absidia</taxon>
    </lineage>
</organism>
<evidence type="ECO:0000256" key="3">
    <source>
        <dbReference type="SAM" id="MobiDB-lite"/>
    </source>
</evidence>
<dbReference type="PANTHER" id="PTHR47659:SF1">
    <property type="entry name" value="TRANSCRIPTION ACTIVATOR OF GLUCONEOGENESIS ERT1"/>
    <property type="match status" value="1"/>
</dbReference>
<dbReference type="STRING" id="4829.A0A168Q6T8"/>